<keyword evidence="1" id="KW-1133">Transmembrane helix</keyword>
<dbReference type="EMBL" id="EF677645">
    <property type="protein sequence ID" value="ABR17455.1"/>
    <property type="molecule type" value="mRNA"/>
</dbReference>
<accession>B8LP75</accession>
<evidence type="ECO:0000313" key="2">
    <source>
        <dbReference type="EMBL" id="ABR17455.1"/>
    </source>
</evidence>
<proteinExistence type="evidence at transcript level"/>
<feature type="transmembrane region" description="Helical" evidence="1">
    <location>
        <begin position="44"/>
        <end position="66"/>
    </location>
</feature>
<dbReference type="AlphaFoldDB" id="B8LP75"/>
<evidence type="ECO:0000256" key="1">
    <source>
        <dbReference type="SAM" id="Phobius"/>
    </source>
</evidence>
<sequence>MARKVTNTNWENNSVLLGEVGGPGNNIPCSQQICIHGWRLTLNFVAAVCNWMIINICSTIACYLSLPAKPSCIN</sequence>
<name>B8LP75_PICSI</name>
<organism evidence="2">
    <name type="scientific">Picea sitchensis</name>
    <name type="common">Sitka spruce</name>
    <name type="synonym">Pinus sitchensis</name>
    <dbReference type="NCBI Taxonomy" id="3332"/>
    <lineage>
        <taxon>Eukaryota</taxon>
        <taxon>Viridiplantae</taxon>
        <taxon>Streptophyta</taxon>
        <taxon>Embryophyta</taxon>
        <taxon>Tracheophyta</taxon>
        <taxon>Spermatophyta</taxon>
        <taxon>Pinopsida</taxon>
        <taxon>Pinidae</taxon>
        <taxon>Conifers I</taxon>
        <taxon>Pinales</taxon>
        <taxon>Pinaceae</taxon>
        <taxon>Picea</taxon>
    </lineage>
</organism>
<keyword evidence="1" id="KW-0812">Transmembrane</keyword>
<protein>
    <submittedName>
        <fullName evidence="2">Uncharacterized protein</fullName>
    </submittedName>
</protein>
<keyword evidence="1" id="KW-0472">Membrane</keyword>
<reference evidence="2" key="1">
    <citation type="submission" date="2007-06" db="EMBL/GenBank/DDBJ databases">
        <title>Full length cDNA sequences from Sitka Spruce (Picea sitchensis).</title>
        <authorList>
            <person name="Ralph S.G."/>
            <person name="Chun H.E."/>
            <person name="Liao N."/>
            <person name="Ali J."/>
            <person name="Reid K."/>
            <person name="Kolosova N."/>
            <person name="Cooper N."/>
            <person name="Cullis C."/>
            <person name="Jancsik S."/>
            <person name="Moore R."/>
            <person name="Mayo M."/>
            <person name="Wagner S."/>
            <person name="Holt R.A."/>
            <person name="Jones S.J.M."/>
            <person name="Marra M.A."/>
            <person name="Ritland C.E."/>
            <person name="Ritland K."/>
            <person name="Bohlmann J."/>
        </authorList>
    </citation>
    <scope>NUCLEOTIDE SEQUENCE</scope>
    <source>
        <tissue evidence="2">Green portion of the leader tissue</tissue>
    </source>
</reference>